<gene>
    <name evidence="1" type="ORF">O1G21_28390</name>
</gene>
<evidence type="ECO:0000313" key="2">
    <source>
        <dbReference type="Proteomes" id="UP001212821"/>
    </source>
</evidence>
<protein>
    <submittedName>
        <fullName evidence="1">DUF6228 family protein</fullName>
    </submittedName>
</protein>
<dbReference type="Proteomes" id="UP001212821">
    <property type="component" value="Chromosome"/>
</dbReference>
<dbReference type="EMBL" id="CP115450">
    <property type="protein sequence ID" value="WBP89373.1"/>
    <property type="molecule type" value="Genomic_DNA"/>
</dbReference>
<dbReference type="InterPro" id="IPR046196">
    <property type="entry name" value="DUF6228"/>
</dbReference>
<dbReference type="Pfam" id="PF19739">
    <property type="entry name" value="DUF6228"/>
    <property type="match status" value="1"/>
</dbReference>
<reference evidence="2" key="1">
    <citation type="submission" date="2022-12" db="EMBL/GenBank/DDBJ databases">
        <authorList>
            <person name="Mo P."/>
        </authorList>
    </citation>
    <scope>NUCLEOTIDE SEQUENCE [LARGE SCALE GENOMIC DNA]</scope>
    <source>
        <strain evidence="2">HUAS 3-15</strain>
    </source>
</reference>
<sequence length="60" mass="6587">MNAQGTEPTDTPAVDVRCQNAPTARVRLADRHFPDEHGTGFAVELRAEGLRARLDSVIAW</sequence>
<organism evidence="1 2">
    <name type="scientific">Kitasatospora cathayae</name>
    <dbReference type="NCBI Taxonomy" id="3004092"/>
    <lineage>
        <taxon>Bacteria</taxon>
        <taxon>Bacillati</taxon>
        <taxon>Actinomycetota</taxon>
        <taxon>Actinomycetes</taxon>
        <taxon>Kitasatosporales</taxon>
        <taxon>Streptomycetaceae</taxon>
        <taxon>Kitasatospora</taxon>
    </lineage>
</organism>
<keyword evidence="2" id="KW-1185">Reference proteome</keyword>
<name>A0ABY7Q9F9_9ACTN</name>
<evidence type="ECO:0000313" key="1">
    <source>
        <dbReference type="EMBL" id="WBP89373.1"/>
    </source>
</evidence>
<proteinExistence type="predicted"/>
<accession>A0ABY7Q9F9</accession>